<dbReference type="InterPro" id="IPR025101">
    <property type="entry name" value="DUF4012"/>
</dbReference>
<dbReference type="Proteomes" id="UP000177998">
    <property type="component" value="Unassembled WGS sequence"/>
</dbReference>
<dbReference type="STRING" id="1798564.A3H55_02095"/>
<dbReference type="EMBL" id="MFMZ01000012">
    <property type="protein sequence ID" value="OGG91390.1"/>
    <property type="molecule type" value="Genomic_DNA"/>
</dbReference>
<proteinExistence type="predicted"/>
<feature type="transmembrane region" description="Helical" evidence="1">
    <location>
        <begin position="138"/>
        <end position="162"/>
    </location>
</feature>
<sequence length="912" mass="103253">MKEGNTNKNKHDLFSEELQQELEKLSWEFLLKEKEEQASAIKKESESEKFNYYQIKEPAGGDETGEYYNPKQDDYKNFAFWQKNDEFNPNNLRRDSGIIFDEAKLKAHRAVEWTKAPKLRESRAKMFLFRIGLWSAKLLFKICFGVTVAIGKTVVGAVIFFYRAVKGSIVFIWQVAVAFKYAFIYIFGGFNLSFRSVEVVEANEVAEELLAEDNKKFYKHNWRFRAAGIFAVAALFLILPLQIYLFYSRAEQTKAVVLGASEFGVQHLLQAGIAGKDLNIQDAGREFVLAGQEFERAKNSFRGLGILANGLASLAPDVRAGTQLLEVAIKSANVGRILAKTSQLMAKFTGNIDYKQIEADSRPEAKSMDKIDWRAVDRDLEQAVADATAIEKIIKEVDLGNARLSAYREQAATVKNQLPMIASLLEDYRDLTKIVVSMLGVDEPKRWLLVFQNNAELRPTGGFLGSYAVVDLKNGEIKKIEVPGGGFYDLKGSLAVMVDAPYPFHLFSPIWQPWNANWFFDWPSSAEKITWFYDKSGGPSVDGVVSFTPDVLEDLLKLTGQIEMPDYKMTIDDNNFRRLTQAEVEINYDKAENKPKKFIGDLLPMVLDKVFSLEGEQRVEALQIIFDSLKSKDLLTYFKDQDIQKIADKLKWTGRVEQYDKDYLAIVHTNIAGGKTDQVIKNTVEHKIEIMNNGEIVDAVTLTREHQGKVGDVFEGQTNTDFVRFYVPQDSKLLATSGFDPMPTDREFQTATSGVEADPDLTRLESNLRVDGESGTRIVDEFGKTSFGNWLSVAPGEIKKVSVKYLLPWRIQGGDEVRTAAAEEHDWWSLVKQYFGFRKKQQTKQQDYIYGLLVQKQPGSNDDQFSSNLTVDGGWLVGEYLPKEEATVSNNSLRVNFDIDGDKYYGAVIKET</sequence>
<dbReference type="AlphaFoldDB" id="A0A1F6FZW9"/>
<name>A0A1F6FZW9_9BACT</name>
<evidence type="ECO:0000313" key="3">
    <source>
        <dbReference type="Proteomes" id="UP000177998"/>
    </source>
</evidence>
<reference evidence="2 3" key="1">
    <citation type="journal article" date="2016" name="Nat. Commun.">
        <title>Thousands of microbial genomes shed light on interconnected biogeochemical processes in an aquifer system.</title>
        <authorList>
            <person name="Anantharaman K."/>
            <person name="Brown C.T."/>
            <person name="Hug L.A."/>
            <person name="Sharon I."/>
            <person name="Castelle C.J."/>
            <person name="Probst A.J."/>
            <person name="Thomas B.C."/>
            <person name="Singh A."/>
            <person name="Wilkins M.J."/>
            <person name="Karaoz U."/>
            <person name="Brodie E.L."/>
            <person name="Williams K.H."/>
            <person name="Hubbard S.S."/>
            <person name="Banfield J.F."/>
        </authorList>
    </citation>
    <scope>NUCLEOTIDE SEQUENCE [LARGE SCALE GENOMIC DNA]</scope>
</reference>
<protein>
    <recommendedName>
        <fullName evidence="4">DUF4012 domain-containing protein</fullName>
    </recommendedName>
</protein>
<keyword evidence="1" id="KW-0472">Membrane</keyword>
<keyword evidence="1" id="KW-0812">Transmembrane</keyword>
<evidence type="ECO:0000313" key="2">
    <source>
        <dbReference type="EMBL" id="OGG91390.1"/>
    </source>
</evidence>
<feature type="transmembrane region" description="Helical" evidence="1">
    <location>
        <begin position="168"/>
        <end position="187"/>
    </location>
</feature>
<dbReference type="Pfam" id="PF13196">
    <property type="entry name" value="DUF4012"/>
    <property type="match status" value="1"/>
</dbReference>
<evidence type="ECO:0008006" key="4">
    <source>
        <dbReference type="Google" id="ProtNLM"/>
    </source>
</evidence>
<evidence type="ECO:0000256" key="1">
    <source>
        <dbReference type="SAM" id="Phobius"/>
    </source>
</evidence>
<organism evidence="2 3">
    <name type="scientific">Candidatus Kuenenbacteria bacterium RIFCSPLOWO2_02_FULL_42_16</name>
    <dbReference type="NCBI Taxonomy" id="1798564"/>
    <lineage>
        <taxon>Bacteria</taxon>
        <taxon>Candidatus Kueneniibacteriota</taxon>
    </lineage>
</organism>
<keyword evidence="1" id="KW-1133">Transmembrane helix</keyword>
<gene>
    <name evidence="2" type="ORF">A3H55_02095</name>
</gene>
<comment type="caution">
    <text evidence="2">The sequence shown here is derived from an EMBL/GenBank/DDBJ whole genome shotgun (WGS) entry which is preliminary data.</text>
</comment>
<accession>A0A1F6FZW9</accession>
<feature type="transmembrane region" description="Helical" evidence="1">
    <location>
        <begin position="224"/>
        <end position="247"/>
    </location>
</feature>